<evidence type="ECO:0000313" key="6">
    <source>
        <dbReference type="Proteomes" id="UP001597519"/>
    </source>
</evidence>
<sequence>MKGMKRLFPLATLAFVVFLGACAPDREVPGEDSAAGEAEEKPEELVIWMNDQDEQMEAINEIVEKYEEEEGISVRVEGHAMVEQLQQLSLAGPEGNGPDLFYQPHDQIGNIVAQGLAEPLDVSDDVLDRYVDAAVDAVTYTYDDQTEIYGIPAVIETYGIFYNESIVGEAPETMEDVLGFLEDHTDTANDEYGFLMRPNDFYFAYPFIANYGGYIFGGEPGNYDVTDVGLANEGAIEGGEFYQQFFGPGKIPAGTNADIIDGLFTEGKIGSVINGPWSIPGYEEALGDDLGFAPFPMINGEPSSTFVGVKSWMVSYYSENKDWAQDLATFITNEENQQLYYDTAGELPPHATALDNIEDEMYAAFAEQIEHGVPMPSSPEMAQVWEPMQNALQFLAEGQDPQEVLEEAEAQVETNIQSAGGGE</sequence>
<organism evidence="5 6">
    <name type="scientific">Corticicoccus populi</name>
    <dbReference type="NCBI Taxonomy" id="1812821"/>
    <lineage>
        <taxon>Bacteria</taxon>
        <taxon>Bacillati</taxon>
        <taxon>Bacillota</taxon>
        <taxon>Bacilli</taxon>
        <taxon>Bacillales</taxon>
        <taxon>Staphylococcaceae</taxon>
        <taxon>Corticicoccus</taxon>
    </lineage>
</organism>
<dbReference type="RefSeq" id="WP_377773337.1">
    <property type="nucleotide sequence ID" value="NZ_JBHUOQ010000001.1"/>
</dbReference>
<protein>
    <submittedName>
        <fullName evidence="5">Extracellular solute-binding protein</fullName>
    </submittedName>
</protein>
<dbReference type="PANTHER" id="PTHR30061">
    <property type="entry name" value="MALTOSE-BINDING PERIPLASMIC PROTEIN"/>
    <property type="match status" value="1"/>
</dbReference>
<dbReference type="PROSITE" id="PS51257">
    <property type="entry name" value="PROKAR_LIPOPROTEIN"/>
    <property type="match status" value="1"/>
</dbReference>
<keyword evidence="6" id="KW-1185">Reference proteome</keyword>
<reference evidence="6" key="1">
    <citation type="journal article" date="2019" name="Int. J. Syst. Evol. Microbiol.">
        <title>The Global Catalogue of Microorganisms (GCM) 10K type strain sequencing project: providing services to taxonomists for standard genome sequencing and annotation.</title>
        <authorList>
            <consortium name="The Broad Institute Genomics Platform"/>
            <consortium name="The Broad Institute Genome Sequencing Center for Infectious Disease"/>
            <person name="Wu L."/>
            <person name="Ma J."/>
        </authorList>
    </citation>
    <scope>NUCLEOTIDE SEQUENCE [LARGE SCALE GENOMIC DNA]</scope>
    <source>
        <strain evidence="6">KCTC 33575</strain>
    </source>
</reference>
<comment type="caution">
    <text evidence="5">The sequence shown here is derived from an EMBL/GenBank/DDBJ whole genome shotgun (WGS) entry which is preliminary data.</text>
</comment>
<dbReference type="PANTHER" id="PTHR30061:SF50">
    <property type="entry name" value="MALTOSE_MALTODEXTRIN-BINDING PERIPLASMIC PROTEIN"/>
    <property type="match status" value="1"/>
</dbReference>
<feature type="signal peptide" evidence="4">
    <location>
        <begin position="1"/>
        <end position="23"/>
    </location>
</feature>
<evidence type="ECO:0000256" key="3">
    <source>
        <dbReference type="ARBA" id="ARBA00022729"/>
    </source>
</evidence>
<dbReference type="Proteomes" id="UP001597519">
    <property type="component" value="Unassembled WGS sequence"/>
</dbReference>
<dbReference type="EMBL" id="JBHUOQ010000001">
    <property type="protein sequence ID" value="MFD2830423.1"/>
    <property type="molecule type" value="Genomic_DNA"/>
</dbReference>
<evidence type="ECO:0000256" key="2">
    <source>
        <dbReference type="ARBA" id="ARBA00022448"/>
    </source>
</evidence>
<proteinExistence type="inferred from homology"/>
<dbReference type="InterPro" id="IPR006061">
    <property type="entry name" value="SBP_1_CS"/>
</dbReference>
<evidence type="ECO:0000313" key="5">
    <source>
        <dbReference type="EMBL" id="MFD2830423.1"/>
    </source>
</evidence>
<dbReference type="Pfam" id="PF13416">
    <property type="entry name" value="SBP_bac_8"/>
    <property type="match status" value="1"/>
</dbReference>
<comment type="similarity">
    <text evidence="1">Belongs to the bacterial solute-binding protein 1 family.</text>
</comment>
<dbReference type="PROSITE" id="PS01037">
    <property type="entry name" value="SBP_BACTERIAL_1"/>
    <property type="match status" value="1"/>
</dbReference>
<feature type="chain" id="PRO_5047463257" evidence="4">
    <location>
        <begin position="24"/>
        <end position="423"/>
    </location>
</feature>
<name>A0ABW5WWL1_9STAP</name>
<evidence type="ECO:0000256" key="4">
    <source>
        <dbReference type="SAM" id="SignalP"/>
    </source>
</evidence>
<keyword evidence="2" id="KW-0813">Transport</keyword>
<keyword evidence="3 4" id="KW-0732">Signal</keyword>
<dbReference type="InterPro" id="IPR006059">
    <property type="entry name" value="SBP"/>
</dbReference>
<gene>
    <name evidence="5" type="ORF">ACFSX4_08045</name>
</gene>
<accession>A0ABW5WWL1</accession>
<dbReference type="Gene3D" id="3.40.190.10">
    <property type="entry name" value="Periplasmic binding protein-like II"/>
    <property type="match status" value="2"/>
</dbReference>
<evidence type="ECO:0000256" key="1">
    <source>
        <dbReference type="ARBA" id="ARBA00008520"/>
    </source>
</evidence>
<dbReference type="SUPFAM" id="SSF53850">
    <property type="entry name" value="Periplasmic binding protein-like II"/>
    <property type="match status" value="1"/>
</dbReference>